<proteinExistence type="predicted"/>
<evidence type="ECO:0000313" key="2">
    <source>
        <dbReference type="EMBL" id="PRD48525.1"/>
    </source>
</evidence>
<feature type="transmembrane region" description="Helical" evidence="1">
    <location>
        <begin position="54"/>
        <end position="77"/>
    </location>
</feature>
<keyword evidence="1" id="KW-0812">Transmembrane</keyword>
<accession>A0A2S9J6W5</accession>
<dbReference type="AlphaFoldDB" id="A0A2S9J6W5"/>
<sequence>MIIEILGVIFGFYGFTRKVLKNDPIRTHFDNFYVKINEILAKYKKRSISESTDGLLKVGTRFLVYITIAICLTLIFPKKIAEVFGIFLYPIFITLMGLVFSLKWIHQHGKSVKDNFLNLPFLSIVFLPLILHFLEIQGVIKSSPIEEMFIFKILPMSILYLQILWAVGIITMFYIGGFIIAVPMYLMIYSILFISSRIIVVFEKYINVHILDGIVGTGALLIVIAKAVCK</sequence>
<gene>
    <name evidence="2" type="ORF">C5745_04810</name>
</gene>
<feature type="transmembrane region" description="Helical" evidence="1">
    <location>
        <begin position="83"/>
        <end position="104"/>
    </location>
</feature>
<evidence type="ECO:0000313" key="3">
    <source>
        <dbReference type="Proteomes" id="UP000239711"/>
    </source>
</evidence>
<dbReference type="RefSeq" id="WP_105715846.1">
    <property type="nucleotide sequence ID" value="NZ_PVBQ01000003.1"/>
</dbReference>
<feature type="transmembrane region" description="Helical" evidence="1">
    <location>
        <begin position="154"/>
        <end position="175"/>
    </location>
</feature>
<evidence type="ECO:0000256" key="1">
    <source>
        <dbReference type="SAM" id="Phobius"/>
    </source>
</evidence>
<keyword evidence="1" id="KW-0472">Membrane</keyword>
<feature type="transmembrane region" description="Helical" evidence="1">
    <location>
        <begin position="116"/>
        <end position="134"/>
    </location>
</feature>
<organism evidence="2 3">
    <name type="scientific">Sphingobacterium haloxyli</name>
    <dbReference type="NCBI Taxonomy" id="2100533"/>
    <lineage>
        <taxon>Bacteria</taxon>
        <taxon>Pseudomonadati</taxon>
        <taxon>Bacteroidota</taxon>
        <taxon>Sphingobacteriia</taxon>
        <taxon>Sphingobacteriales</taxon>
        <taxon>Sphingobacteriaceae</taxon>
        <taxon>Sphingobacterium</taxon>
    </lineage>
</organism>
<dbReference type="EMBL" id="PVBQ01000003">
    <property type="protein sequence ID" value="PRD48525.1"/>
    <property type="molecule type" value="Genomic_DNA"/>
</dbReference>
<name>A0A2S9J6W5_9SPHI</name>
<comment type="caution">
    <text evidence="2">The sequence shown here is derived from an EMBL/GenBank/DDBJ whole genome shotgun (WGS) entry which is preliminary data.</text>
</comment>
<protein>
    <submittedName>
        <fullName evidence="2">Uncharacterized protein</fullName>
    </submittedName>
</protein>
<reference evidence="2 3" key="1">
    <citation type="submission" date="2018-02" db="EMBL/GenBank/DDBJ databases">
        <title>The draft genome of Sphingobacterium sp. 5JN-11.</title>
        <authorList>
            <person name="Liu L."/>
            <person name="Li L."/>
            <person name="Liang L."/>
            <person name="Zhang X."/>
            <person name="Wang T."/>
        </authorList>
    </citation>
    <scope>NUCLEOTIDE SEQUENCE [LARGE SCALE GENOMIC DNA]</scope>
    <source>
        <strain evidence="2 3">5JN-11</strain>
    </source>
</reference>
<feature type="transmembrane region" description="Helical" evidence="1">
    <location>
        <begin position="182"/>
        <end position="202"/>
    </location>
</feature>
<dbReference type="Proteomes" id="UP000239711">
    <property type="component" value="Unassembled WGS sequence"/>
</dbReference>
<keyword evidence="1" id="KW-1133">Transmembrane helix</keyword>
<keyword evidence="3" id="KW-1185">Reference proteome</keyword>
<feature type="transmembrane region" description="Helical" evidence="1">
    <location>
        <begin position="208"/>
        <end position="229"/>
    </location>
</feature>